<dbReference type="GO" id="GO:0019323">
    <property type="term" value="P:pentose catabolic process"/>
    <property type="evidence" value="ECO:0007669"/>
    <property type="project" value="TreeGrafter"/>
</dbReference>
<dbReference type="SMART" id="SM01007">
    <property type="entry name" value="Aldolase_II"/>
    <property type="match status" value="1"/>
</dbReference>
<accession>A0A7J3XZ02</accession>
<dbReference type="Gene3D" id="3.40.225.10">
    <property type="entry name" value="Class II aldolase/adducin N-terminal domain"/>
    <property type="match status" value="1"/>
</dbReference>
<feature type="domain" description="Class II aldolase/adducin N-terminal" evidence="3">
    <location>
        <begin position="1"/>
        <end position="180"/>
    </location>
</feature>
<comment type="caution">
    <text evidence="4">The sequence shown here is derived from an EMBL/GenBank/DDBJ whole genome shotgun (WGS) entry which is preliminary data.</text>
</comment>
<dbReference type="InterPro" id="IPR036409">
    <property type="entry name" value="Aldolase_II/adducin_N_sf"/>
</dbReference>
<dbReference type="SUPFAM" id="SSF53639">
    <property type="entry name" value="AraD/HMP-PK domain-like"/>
    <property type="match status" value="1"/>
</dbReference>
<reference evidence="4" key="1">
    <citation type="journal article" date="2020" name="mSystems">
        <title>Genome- and Community-Level Interaction Insights into Carbon Utilization and Element Cycling Functions of Hydrothermarchaeota in Hydrothermal Sediment.</title>
        <authorList>
            <person name="Zhou Z."/>
            <person name="Liu Y."/>
            <person name="Xu W."/>
            <person name="Pan J."/>
            <person name="Luo Z.H."/>
            <person name="Li M."/>
        </authorList>
    </citation>
    <scope>NUCLEOTIDE SEQUENCE [LARGE SCALE GENOMIC DNA]</scope>
    <source>
        <strain evidence="4">SpSt-110</strain>
    </source>
</reference>
<protein>
    <submittedName>
        <fullName evidence="4">Class II aldolase/adducin family protein</fullName>
    </submittedName>
</protein>
<dbReference type="PANTHER" id="PTHR22789:SF0">
    <property type="entry name" value="3-OXO-TETRONATE 4-PHOSPHATE DECARBOXYLASE-RELATED"/>
    <property type="match status" value="1"/>
</dbReference>
<evidence type="ECO:0000313" key="4">
    <source>
        <dbReference type="EMBL" id="HHP67927.1"/>
    </source>
</evidence>
<dbReference type="GO" id="GO:0016832">
    <property type="term" value="F:aldehyde-lyase activity"/>
    <property type="evidence" value="ECO:0007669"/>
    <property type="project" value="TreeGrafter"/>
</dbReference>
<keyword evidence="2" id="KW-0456">Lyase</keyword>
<sequence length="187" mass="20815">MRELFLLGLINTRGGNGSVLLDDKHIAITPSGLAKQWLRVEDLVIYNIETGEIKGTLKPSIEVNAHARTYLKIREARAVLHAHPPLTLALTERFKKMKKWGKEGWWDTGLIEVEYSVGKVDIAEPHEPGSIELAEEVSNKLASGARIVIVPKHGVFSWGRSVEEAMDAIVALELVAKYVFALTLLRK</sequence>
<keyword evidence="1" id="KW-0479">Metal-binding</keyword>
<dbReference type="AlphaFoldDB" id="A0A7J3XZ02"/>
<dbReference type="EMBL" id="DRYK01000055">
    <property type="protein sequence ID" value="HHP67927.1"/>
    <property type="molecule type" value="Genomic_DNA"/>
</dbReference>
<evidence type="ECO:0000256" key="2">
    <source>
        <dbReference type="ARBA" id="ARBA00023239"/>
    </source>
</evidence>
<evidence type="ECO:0000256" key="1">
    <source>
        <dbReference type="ARBA" id="ARBA00022723"/>
    </source>
</evidence>
<dbReference type="GO" id="GO:0046872">
    <property type="term" value="F:metal ion binding"/>
    <property type="evidence" value="ECO:0007669"/>
    <property type="project" value="UniProtKB-KW"/>
</dbReference>
<name>A0A7J3XZ02_9CREN</name>
<dbReference type="UniPathway" id="UPA00071"/>
<dbReference type="PANTHER" id="PTHR22789">
    <property type="entry name" value="FUCULOSE PHOSPHATE ALDOLASE"/>
    <property type="match status" value="1"/>
</dbReference>
<proteinExistence type="predicted"/>
<evidence type="ECO:0000259" key="3">
    <source>
        <dbReference type="SMART" id="SM01007"/>
    </source>
</evidence>
<dbReference type="InterPro" id="IPR001303">
    <property type="entry name" value="Aldolase_II/adducin_N"/>
</dbReference>
<gene>
    <name evidence="4" type="ORF">ENM60_03960</name>
</gene>
<dbReference type="GO" id="GO:0005829">
    <property type="term" value="C:cytosol"/>
    <property type="evidence" value="ECO:0007669"/>
    <property type="project" value="TreeGrafter"/>
</dbReference>
<organism evidence="4">
    <name type="scientific">Thermogladius calderae</name>
    <dbReference type="NCBI Taxonomy" id="1200300"/>
    <lineage>
        <taxon>Archaea</taxon>
        <taxon>Thermoproteota</taxon>
        <taxon>Thermoprotei</taxon>
        <taxon>Desulfurococcales</taxon>
        <taxon>Desulfurococcaceae</taxon>
        <taxon>Thermogladius</taxon>
    </lineage>
</organism>
<dbReference type="InterPro" id="IPR050197">
    <property type="entry name" value="Aldolase_class_II_sugar_metab"/>
</dbReference>
<dbReference type="Pfam" id="PF00596">
    <property type="entry name" value="Aldolase_II"/>
    <property type="match status" value="1"/>
</dbReference>